<feature type="domain" description="PLAT" evidence="3">
    <location>
        <begin position="737"/>
        <end position="854"/>
    </location>
</feature>
<proteinExistence type="predicted"/>
<dbReference type="InterPro" id="IPR036392">
    <property type="entry name" value="PLAT/LH2_dom_sf"/>
</dbReference>
<dbReference type="STRING" id="8154.ENSACLP00000020084"/>
<reference evidence="4" key="1">
    <citation type="submission" date="2018-05" db="EMBL/GenBank/DDBJ databases">
        <authorList>
            <person name="Datahose"/>
        </authorList>
    </citation>
    <scope>NUCLEOTIDE SEQUENCE</scope>
</reference>
<accession>A0A3P8PT74</accession>
<dbReference type="GeneTree" id="ENSGT00390000018830"/>
<dbReference type="CDD" id="cd01756">
    <property type="entry name" value="PLAT_repeat"/>
    <property type="match status" value="7"/>
</dbReference>
<evidence type="ECO:0000256" key="2">
    <source>
        <dbReference type="SAM" id="MobiDB-lite"/>
    </source>
</evidence>
<evidence type="ECO:0000313" key="5">
    <source>
        <dbReference type="Proteomes" id="UP000265100"/>
    </source>
</evidence>
<dbReference type="InterPro" id="IPR001024">
    <property type="entry name" value="PLAT/LH2_dom"/>
</dbReference>
<feature type="region of interest" description="Disordered" evidence="2">
    <location>
        <begin position="677"/>
        <end position="697"/>
    </location>
</feature>
<dbReference type="Ensembl" id="ENSACLT00000020546.2">
    <property type="protein sequence ID" value="ENSACLP00000020084.2"/>
    <property type="gene ID" value="ENSACLG00000013553.2"/>
</dbReference>
<feature type="domain" description="PLAT" evidence="3">
    <location>
        <begin position="883"/>
        <end position="1064"/>
    </location>
</feature>
<feature type="domain" description="PLAT" evidence="3">
    <location>
        <begin position="62"/>
        <end position="178"/>
    </location>
</feature>
<dbReference type="SUPFAM" id="SSF49723">
    <property type="entry name" value="Lipase/lipooxygenase domain (PLAT/LH2 domain)"/>
    <property type="match status" value="8"/>
</dbReference>
<evidence type="ECO:0000256" key="1">
    <source>
        <dbReference type="PROSITE-ProRule" id="PRU00152"/>
    </source>
</evidence>
<evidence type="ECO:0000259" key="3">
    <source>
        <dbReference type="PROSITE" id="PS50095"/>
    </source>
</evidence>
<dbReference type="AlphaFoldDB" id="A0A3P8PT74"/>
<evidence type="ECO:0000313" key="4">
    <source>
        <dbReference type="Ensembl" id="ENSACLP00000020084.2"/>
    </source>
</evidence>
<feature type="domain" description="PLAT" evidence="3">
    <location>
        <begin position="313"/>
        <end position="433"/>
    </location>
</feature>
<dbReference type="Gene3D" id="2.40.180.10">
    <property type="entry name" value="Catalase core domain"/>
    <property type="match status" value="4"/>
</dbReference>
<dbReference type="PANTHER" id="PTHR45901">
    <property type="entry name" value="PROTEIN CBG12474"/>
    <property type="match status" value="1"/>
</dbReference>
<dbReference type="OMA" id="QKHPWSL"/>
<dbReference type="SMART" id="SM00308">
    <property type="entry name" value="LH2"/>
    <property type="match status" value="6"/>
</dbReference>
<dbReference type="Gene3D" id="2.60.60.20">
    <property type="entry name" value="PLAT/LH2 domain"/>
    <property type="match status" value="4"/>
</dbReference>
<feature type="compositionally biased region" description="Acidic residues" evidence="2">
    <location>
        <begin position="688"/>
        <end position="697"/>
    </location>
</feature>
<comment type="caution">
    <text evidence="1">Lacks conserved residue(s) required for the propagation of feature annotation.</text>
</comment>
<name>A0A3P8PT74_ASTCA</name>
<sequence>SQHHIQHSRKGTATNFFLQVIVDDLGNKLVYEFPISRWFAIDEDDGKIQRDVLVGGSQPTGIVYNVQIVTGNIRGAGTNSKIHIVMHGTKGLKNSGKVFLEGGKFERDLTDIFNVELAALLSPLSRVTIGHDNRGLSTGWYCEKVVVYCPFTGIEQTFPCSKWLDEKEGDGLIERELYEMVSLRQKRQKKHPWSLWIWTSDLPSAGTDADISFQVYGEKGKSDEIRLDNKTDNFEQGQVDRFMVELSDLGKLTKLRIWHEKRNPFGGWHLSKATLMKTLTKEKYTFPCERWLDSNEDDNEVVRELPATGELIAEPLVTVCTGTVGGSGTDASVFLNLIGDQGDTGDRDLINCKNNVNKFEKGSLDEFLIEAVAIGQIRRVRIGHDGKGGGSAWFLDKVIVREEGQAEANAVEFPCNRWLARNEDDGQIVRELLKESDISVTFEFYYTNYHIAVKTGDIPGGSSDSDVFVKLYGEKGDTSKMMLVVSANDLGNYFETGRVDIFTVETFDIGQINRLLIGHTNKGMRAGWFLDSVQILVPVHGKNYMFPSHRWLDEDEADGKTTVELYPSEILDVEQLINYEITVVTGDVVFAGTNAVVFIQIYGDKGKTEVITLESRSNNFERNTTEIFKIEAKDVGKIFKIRIGHNGAGIGSGWFLETVDVKHLIMALVPKEKKKEDKKKKKKKKKEEDEDEEGGEEMQEVVLTYHFPCSRWLAGGEEDGELVVELLPEDAEEMEVNTYEVCVFTGDMMGAGTDANVYINIYGENGDTGERCLKNSDNINKFEGGQEDVFIVTAVDLGPLKKLRIRHDNSESYSSWYLDRVEIVDTKEDTTYYFPCNRWLAVDEDDGQIARELVPVDEAFMRKDDDDEGTSGTLGLEQKSMSTTYTLKIKTGEKKYAGTDSNVFAILFGENDDTGAIIQHHPCIMVASLLLAKYQNFKKICMSPTGIINLKACKNYKNKFEQGMINEFTVEAVDLGDLVKVRIGHDNSGGERTYCPKTNKAVIYISTALYKKNKLFFSESGGSSGWFLDWIDIDAPSQGQRMRFPCGRWLDKGEDDGATVRDLYPADLQTEFYTPCE</sequence>
<feature type="domain" description="PLAT" evidence="3">
    <location>
        <begin position="447"/>
        <end position="566"/>
    </location>
</feature>
<reference evidence="4" key="3">
    <citation type="submission" date="2025-09" db="UniProtKB">
        <authorList>
            <consortium name="Ensembl"/>
        </authorList>
    </citation>
    <scope>IDENTIFICATION</scope>
</reference>
<dbReference type="Pfam" id="PF01477">
    <property type="entry name" value="PLAT"/>
    <property type="match status" value="7"/>
</dbReference>
<protein>
    <submittedName>
        <fullName evidence="4">Lipoxygenase homology PLAT domains 1b</fullName>
    </submittedName>
</protein>
<reference evidence="4" key="2">
    <citation type="submission" date="2025-08" db="UniProtKB">
        <authorList>
            <consortium name="Ensembl"/>
        </authorList>
    </citation>
    <scope>IDENTIFICATION</scope>
</reference>
<keyword evidence="5" id="KW-1185">Reference proteome</keyword>
<dbReference type="PROSITE" id="PS50095">
    <property type="entry name" value="PLAT"/>
    <property type="match status" value="7"/>
</dbReference>
<feature type="domain" description="PLAT" evidence="3">
    <location>
        <begin position="577"/>
        <end position="727"/>
    </location>
</feature>
<dbReference type="Proteomes" id="UP000265100">
    <property type="component" value="Chromosome 12"/>
</dbReference>
<feature type="domain" description="PLAT" evidence="3">
    <location>
        <begin position="191"/>
        <end position="306"/>
    </location>
</feature>
<organism evidence="4 5">
    <name type="scientific">Astatotilapia calliptera</name>
    <name type="common">Eastern happy</name>
    <name type="synonym">Chromis callipterus</name>
    <dbReference type="NCBI Taxonomy" id="8154"/>
    <lineage>
        <taxon>Eukaryota</taxon>
        <taxon>Metazoa</taxon>
        <taxon>Chordata</taxon>
        <taxon>Craniata</taxon>
        <taxon>Vertebrata</taxon>
        <taxon>Euteleostomi</taxon>
        <taxon>Actinopterygii</taxon>
        <taxon>Neopterygii</taxon>
        <taxon>Teleostei</taxon>
        <taxon>Neoteleostei</taxon>
        <taxon>Acanthomorphata</taxon>
        <taxon>Ovalentaria</taxon>
        <taxon>Cichlomorphae</taxon>
        <taxon>Cichliformes</taxon>
        <taxon>Cichlidae</taxon>
        <taxon>African cichlids</taxon>
        <taxon>Pseudocrenilabrinae</taxon>
        <taxon>Haplochromini</taxon>
        <taxon>Astatotilapia</taxon>
    </lineage>
</organism>
<dbReference type="InterPro" id="IPR052970">
    <property type="entry name" value="Inner_ear_hair_cell_LOXHD"/>
</dbReference>
<dbReference type="PANTHER" id="PTHR45901:SF3">
    <property type="entry name" value="LIPOXYGENASE HOMOLOGY DOMAIN-CONTAINING PROTEIN 1"/>
    <property type="match status" value="1"/>
</dbReference>